<dbReference type="InterPro" id="IPR001806">
    <property type="entry name" value="Small_GTPase"/>
</dbReference>
<name>A0AAN9AT32_9CAEN</name>
<evidence type="ECO:0000256" key="7">
    <source>
        <dbReference type="ARBA" id="ARBA00023136"/>
    </source>
</evidence>
<evidence type="ECO:0000256" key="2">
    <source>
        <dbReference type="ARBA" id="ARBA00010142"/>
    </source>
</evidence>
<evidence type="ECO:0000256" key="6">
    <source>
        <dbReference type="ARBA" id="ARBA00023134"/>
    </source>
</evidence>
<dbReference type="PANTHER" id="PTHR24072">
    <property type="entry name" value="RHO FAMILY GTPASE"/>
    <property type="match status" value="1"/>
</dbReference>
<comment type="caution">
    <text evidence="11">The sequence shown here is derived from an EMBL/GenBank/DDBJ whole genome shotgun (WGS) entry which is preliminary data.</text>
</comment>
<comment type="similarity">
    <text evidence="2">Belongs to the small GTPase superfamily. Rho family.</text>
</comment>
<gene>
    <name evidence="11" type="ORF">V1264_008495</name>
</gene>
<keyword evidence="3" id="KW-1003">Cell membrane</keyword>
<dbReference type="SUPFAM" id="SSF54695">
    <property type="entry name" value="POZ domain"/>
    <property type="match status" value="2"/>
</dbReference>
<dbReference type="GO" id="GO:0005525">
    <property type="term" value="F:GTP binding"/>
    <property type="evidence" value="ECO:0007669"/>
    <property type="project" value="UniProtKB-KW"/>
</dbReference>
<keyword evidence="8" id="KW-0449">Lipoprotein</keyword>
<dbReference type="FunFam" id="3.40.50.300:FF:000983">
    <property type="entry name" value="Rho family GTPase"/>
    <property type="match status" value="1"/>
</dbReference>
<dbReference type="PROSITE" id="PS51421">
    <property type="entry name" value="RAS"/>
    <property type="match status" value="1"/>
</dbReference>
<feature type="domain" description="BTB" evidence="10">
    <location>
        <begin position="230"/>
        <end position="340"/>
    </location>
</feature>
<evidence type="ECO:0000256" key="8">
    <source>
        <dbReference type="ARBA" id="ARBA00023288"/>
    </source>
</evidence>
<keyword evidence="9" id="KW-0636">Prenylation</keyword>
<dbReference type="SMART" id="SM00175">
    <property type="entry name" value="RAB"/>
    <property type="match status" value="1"/>
</dbReference>
<dbReference type="Gene3D" id="3.30.710.10">
    <property type="entry name" value="Potassium Channel Kv1.1, Chain A"/>
    <property type="match status" value="2"/>
</dbReference>
<dbReference type="EMBL" id="JBAMIC010000021">
    <property type="protein sequence ID" value="KAK7092805.1"/>
    <property type="molecule type" value="Genomic_DNA"/>
</dbReference>
<dbReference type="InterPro" id="IPR003578">
    <property type="entry name" value="Small_GTPase_Rho"/>
</dbReference>
<keyword evidence="6" id="KW-0342">GTP-binding</keyword>
<dbReference type="GO" id="GO:0003924">
    <property type="term" value="F:GTPase activity"/>
    <property type="evidence" value="ECO:0007669"/>
    <property type="project" value="InterPro"/>
</dbReference>
<feature type="domain" description="BTB" evidence="10">
    <location>
        <begin position="403"/>
        <end position="473"/>
    </location>
</feature>
<evidence type="ECO:0000256" key="3">
    <source>
        <dbReference type="ARBA" id="ARBA00022475"/>
    </source>
</evidence>
<dbReference type="PROSITE" id="PS51420">
    <property type="entry name" value="RHO"/>
    <property type="match status" value="1"/>
</dbReference>
<dbReference type="SMART" id="SM00174">
    <property type="entry name" value="RHO"/>
    <property type="match status" value="1"/>
</dbReference>
<dbReference type="Gene3D" id="3.40.50.300">
    <property type="entry name" value="P-loop containing nucleotide triphosphate hydrolases"/>
    <property type="match status" value="1"/>
</dbReference>
<dbReference type="InterPro" id="IPR027417">
    <property type="entry name" value="P-loop_NTPase"/>
</dbReference>
<dbReference type="CDD" id="cd18499">
    <property type="entry name" value="BACK_RHOBTB"/>
    <property type="match status" value="1"/>
</dbReference>
<organism evidence="11 12">
    <name type="scientific">Littorina saxatilis</name>
    <dbReference type="NCBI Taxonomy" id="31220"/>
    <lineage>
        <taxon>Eukaryota</taxon>
        <taxon>Metazoa</taxon>
        <taxon>Spiralia</taxon>
        <taxon>Lophotrochozoa</taxon>
        <taxon>Mollusca</taxon>
        <taxon>Gastropoda</taxon>
        <taxon>Caenogastropoda</taxon>
        <taxon>Littorinimorpha</taxon>
        <taxon>Littorinoidea</taxon>
        <taxon>Littorinidae</taxon>
        <taxon>Littorina</taxon>
    </lineage>
</organism>
<reference evidence="11 12" key="1">
    <citation type="submission" date="2024-02" db="EMBL/GenBank/DDBJ databases">
        <title>Chromosome-scale genome assembly of the rough periwinkle Littorina saxatilis.</title>
        <authorList>
            <person name="De Jode A."/>
            <person name="Faria R."/>
            <person name="Formenti G."/>
            <person name="Sims Y."/>
            <person name="Smith T.P."/>
            <person name="Tracey A."/>
            <person name="Wood J.M.D."/>
            <person name="Zagrodzka Z.B."/>
            <person name="Johannesson K."/>
            <person name="Butlin R.K."/>
            <person name="Leder E.H."/>
        </authorList>
    </citation>
    <scope>NUCLEOTIDE SEQUENCE [LARGE SCALE GENOMIC DNA]</scope>
    <source>
        <strain evidence="11">Snail1</strain>
        <tissue evidence="11">Muscle</tissue>
    </source>
</reference>
<dbReference type="PROSITE" id="PS51419">
    <property type="entry name" value="RAB"/>
    <property type="match status" value="1"/>
</dbReference>
<evidence type="ECO:0000256" key="9">
    <source>
        <dbReference type="ARBA" id="ARBA00023289"/>
    </source>
</evidence>
<proteinExistence type="inferred from homology"/>
<dbReference type="CDD" id="cd18299">
    <property type="entry name" value="BTB1_POZ_RhoBTB"/>
    <property type="match status" value="1"/>
</dbReference>
<dbReference type="NCBIfam" id="TIGR00231">
    <property type="entry name" value="small_GTP"/>
    <property type="match status" value="1"/>
</dbReference>
<evidence type="ECO:0000256" key="5">
    <source>
        <dbReference type="ARBA" id="ARBA00022741"/>
    </source>
</evidence>
<dbReference type="GO" id="GO:0005886">
    <property type="term" value="C:plasma membrane"/>
    <property type="evidence" value="ECO:0007669"/>
    <property type="project" value="UniProtKB-SubCell"/>
</dbReference>
<dbReference type="SMART" id="SM00173">
    <property type="entry name" value="RAS"/>
    <property type="match status" value="1"/>
</dbReference>
<dbReference type="Proteomes" id="UP001374579">
    <property type="component" value="Unassembled WGS sequence"/>
</dbReference>
<dbReference type="Pfam" id="PF00651">
    <property type="entry name" value="BTB"/>
    <property type="match status" value="2"/>
</dbReference>
<dbReference type="InterPro" id="IPR011333">
    <property type="entry name" value="SKP1/BTB/POZ_sf"/>
</dbReference>
<evidence type="ECO:0000313" key="12">
    <source>
        <dbReference type="Proteomes" id="UP001374579"/>
    </source>
</evidence>
<keyword evidence="5" id="KW-0547">Nucleotide-binding</keyword>
<evidence type="ECO:0000256" key="4">
    <source>
        <dbReference type="ARBA" id="ARBA00022481"/>
    </source>
</evidence>
<keyword evidence="12" id="KW-1185">Reference proteome</keyword>
<evidence type="ECO:0000313" key="11">
    <source>
        <dbReference type="EMBL" id="KAK7092805.1"/>
    </source>
</evidence>
<protein>
    <recommendedName>
        <fullName evidence="10">BTB domain-containing protein</fullName>
    </recommendedName>
</protein>
<comment type="subcellular location">
    <subcellularLocation>
        <location evidence="1">Cell membrane</location>
        <topology evidence="1">Lipid-anchor</topology>
        <orientation evidence="1">Cytoplasmic side</orientation>
    </subcellularLocation>
</comment>
<keyword evidence="7" id="KW-0472">Membrane</keyword>
<evidence type="ECO:0000256" key="1">
    <source>
        <dbReference type="ARBA" id="ARBA00004342"/>
    </source>
</evidence>
<dbReference type="PRINTS" id="PR00449">
    <property type="entry name" value="RASTRNSFRMNG"/>
</dbReference>
<accession>A0AAN9AT32</accession>
<dbReference type="Pfam" id="PF00071">
    <property type="entry name" value="Ras"/>
    <property type="match status" value="1"/>
</dbReference>
<keyword evidence="4" id="KW-0488">Methylation</keyword>
<dbReference type="GO" id="GO:0007264">
    <property type="term" value="P:small GTPase-mediated signal transduction"/>
    <property type="evidence" value="ECO:0007669"/>
    <property type="project" value="InterPro"/>
</dbReference>
<evidence type="ECO:0000259" key="10">
    <source>
        <dbReference type="PROSITE" id="PS50097"/>
    </source>
</evidence>
<dbReference type="SUPFAM" id="SSF52540">
    <property type="entry name" value="P-loop containing nucleoside triphosphate hydrolases"/>
    <property type="match status" value="1"/>
</dbReference>
<sequence length="597" mass="66850">MENIKLTIVGDGAVGKSCLFITYTTNSFPAEYVPATVFDNYSVHIMMEGKPYNIGFWDTAGQEDYDRLRPLSYPQTDIFLIAFSVDNPSSLENVEEKWVKEVRHHCPNTPCLLVGCKGDLRESSGDGARKRRCVTYEEASEVAKSFGMKYVETSALTQTGLKECFDYAVRLAVNGKVAATKRTFGPGKKKQKEVPIAPLMPPAGKAPWVEVMTSTFSDDWYKALQDPRFHDVTFVVEGDHELHAHKIVLCSASKVFAKVLGVSLGSRTSQQRQMDAIDSFSREDLNSGRVEGIASVFDDEDPKKPSAQRLTSVVLTEDIKAKTFLRVLEFLYTGVPRLADDASEADIDELSRVAGLFKLSQLQTICSNLKNEEEFLNPSIGTFLNDETGASMKSLFFNQPEYADVVFNVQGCSVYAHRVVLSARSDVMAAMFSGNFSEGKEETTVKVNIPHSEVDTFVALLEYLYTDHAPIEDSDGVGILVLADEYCAPRLGNLCELYVTKEVDRQCSARIERSEIDVVGLLNTAETYNAKQLVKWCLFFISSNFLAFENRKEFADLTSHHRKHVNEQRWPPLSYLEEVKEYEEKMAKTGSDKCVVM</sequence>
<dbReference type="SMART" id="SM00225">
    <property type="entry name" value="BTB"/>
    <property type="match status" value="2"/>
</dbReference>
<dbReference type="FunFam" id="3.30.710.10:FF:000202">
    <property type="entry name" value="Predicted protein"/>
    <property type="match status" value="1"/>
</dbReference>
<dbReference type="AlphaFoldDB" id="A0AAN9AT32"/>
<dbReference type="SMART" id="SM00176">
    <property type="entry name" value="RAN"/>
    <property type="match status" value="1"/>
</dbReference>
<dbReference type="InterPro" id="IPR005225">
    <property type="entry name" value="Small_GTP-bd"/>
</dbReference>
<dbReference type="InterPro" id="IPR000210">
    <property type="entry name" value="BTB/POZ_dom"/>
</dbReference>
<dbReference type="PROSITE" id="PS50097">
    <property type="entry name" value="BTB"/>
    <property type="match status" value="2"/>
</dbReference>
<dbReference type="CDD" id="cd00157">
    <property type="entry name" value="Rho"/>
    <property type="match status" value="1"/>
</dbReference>